<proteinExistence type="predicted"/>
<accession>A0A9E6MZ50</accession>
<evidence type="ECO:0000313" key="2">
    <source>
        <dbReference type="EMBL" id="QWY77757.1"/>
    </source>
</evidence>
<dbReference type="Proteomes" id="UP000683551">
    <property type="component" value="Chromosome"/>
</dbReference>
<dbReference type="AlphaFoldDB" id="A0A9E6MZ50"/>
<dbReference type="RefSeq" id="WP_273145163.1">
    <property type="nucleotide sequence ID" value="NZ_CP053675.1"/>
</dbReference>
<dbReference type="EMBL" id="CP071137">
    <property type="protein sequence ID" value="QWY77757.1"/>
    <property type="molecule type" value="Genomic_DNA"/>
</dbReference>
<dbReference type="PROSITE" id="PS51257">
    <property type="entry name" value="PROKAR_LIPOPROTEIN"/>
    <property type="match status" value="1"/>
</dbReference>
<organism evidence="2 3">
    <name type="scientific">Ferrovum myxofaciens</name>
    <dbReference type="NCBI Taxonomy" id="416213"/>
    <lineage>
        <taxon>Bacteria</taxon>
        <taxon>Pseudomonadati</taxon>
        <taxon>Pseudomonadota</taxon>
        <taxon>Betaproteobacteria</taxon>
        <taxon>Ferrovales</taxon>
        <taxon>Ferrovaceae</taxon>
        <taxon>Ferrovum</taxon>
    </lineage>
</organism>
<name>A0A9E6MZ50_9PROT</name>
<feature type="domain" description="DUF2846" evidence="1">
    <location>
        <begin position="44"/>
        <end position="131"/>
    </location>
</feature>
<protein>
    <submittedName>
        <fullName evidence="2">DUF2846 domain-containing protein</fullName>
    </submittedName>
</protein>
<sequence length="154" mass="16577">MFKKLIVLSVVAATVMLTGCSSVPVPLESKEIESITKTFPNPPSGKAGLYVYRGSNLIGRANTQLKVVLDGDSIGRTSENTYFYKVISPGQHKLDTQTTIGPSVPLVFNAEAGHNYFVKQDPNVSSYVIYGGTSITMVDEAEGEKGVLECEQAK</sequence>
<evidence type="ECO:0000313" key="3">
    <source>
        <dbReference type="Proteomes" id="UP000683551"/>
    </source>
</evidence>
<evidence type="ECO:0000259" key="1">
    <source>
        <dbReference type="Pfam" id="PF11008"/>
    </source>
</evidence>
<dbReference type="InterPro" id="IPR022548">
    <property type="entry name" value="DUF2846"/>
</dbReference>
<gene>
    <name evidence="2" type="ORF">JZL65_01330</name>
</gene>
<reference evidence="2" key="1">
    <citation type="submission" date="2021-02" db="EMBL/GenBank/DDBJ databases">
        <title>Comparative genomics of Ferrovum myxofaciens strains, predominant extremophile bacteria forming large biofilm stalactites in acid mine ecosystems.</title>
        <authorList>
            <person name="Burkartova K."/>
            <person name="Ridl J."/>
            <person name="Pajer P."/>
            <person name="Falteisek L."/>
        </authorList>
    </citation>
    <scope>NUCLEOTIDE SEQUENCE</scope>
    <source>
        <strain evidence="2">MI1III</strain>
    </source>
</reference>
<dbReference type="Pfam" id="PF11008">
    <property type="entry name" value="DUF2846"/>
    <property type="match status" value="1"/>
</dbReference>